<gene>
    <name evidence="1" type="ORF">C7380_12913</name>
</gene>
<evidence type="ECO:0000313" key="1">
    <source>
        <dbReference type="EMBL" id="PWJ86815.1"/>
    </source>
</evidence>
<accession>A0AA45C4M3</accession>
<dbReference type="EMBL" id="QGGI01000029">
    <property type="protein sequence ID" value="PWJ86815.1"/>
    <property type="molecule type" value="Genomic_DNA"/>
</dbReference>
<evidence type="ECO:0000313" key="2">
    <source>
        <dbReference type="Proteomes" id="UP000245921"/>
    </source>
</evidence>
<proteinExistence type="predicted"/>
<protein>
    <submittedName>
        <fullName evidence="1">Uncharacterized protein</fullName>
    </submittedName>
</protein>
<organism evidence="1 2">
    <name type="scientific">Oceanotoga teriensis</name>
    <dbReference type="NCBI Taxonomy" id="515440"/>
    <lineage>
        <taxon>Bacteria</taxon>
        <taxon>Thermotogati</taxon>
        <taxon>Thermotogota</taxon>
        <taxon>Thermotogae</taxon>
        <taxon>Petrotogales</taxon>
        <taxon>Petrotogaceae</taxon>
        <taxon>Oceanotoga</taxon>
    </lineage>
</organism>
<dbReference type="RefSeq" id="WP_109606532.1">
    <property type="nucleotide sequence ID" value="NZ_QGGI01000029.1"/>
</dbReference>
<dbReference type="Proteomes" id="UP000245921">
    <property type="component" value="Unassembled WGS sequence"/>
</dbReference>
<keyword evidence="2" id="KW-1185">Reference proteome</keyword>
<name>A0AA45C4M3_9BACT</name>
<sequence>MKKGLILVYLFLGILIYSFNLSIKPIFTTYNEENTNYLFYSVTPVMDFGTLKIGPGVNLYQNEIGGKFYYGVPNRYTEDSTNVYNMFSINYLEISTDFANFKYSFMNEYTHGLGTTMYRYSKKLAKSFDLKIFKEDEYNFSVHYPYEITTYFPFTTKNSATLSWVNLDYNFDIFNMGILIATNYPYSDYHTDIVSILNVYKPFGPLNLGVEGSVIYTKAEKNNLVYGDTVGFLGGLGAAISFEYVDLRALPIIYLSKYSNLNYLDNNYEKTNNLAQNYDFLVLSEEERLGGIYDISFRYDDILDSYLRYSYEVPFNFSEIQNQKIYSKVYLKSPISEYPFSFEMSYNRILENNEFVFDIFKEIFNKNTQFEYSLNYNLLTGLSLSYINYYDHISNEMKGKIALNATYQF</sequence>
<reference evidence="1 2" key="1">
    <citation type="submission" date="2018-05" db="EMBL/GenBank/DDBJ databases">
        <title>Genomic Encyclopedia of Type Strains, Phase IV (KMG-IV): sequencing the most valuable type-strain genomes for metagenomic binning, comparative biology and taxonomic classification.</title>
        <authorList>
            <person name="Goeker M."/>
        </authorList>
    </citation>
    <scope>NUCLEOTIDE SEQUENCE [LARGE SCALE GENOMIC DNA]</scope>
    <source>
        <strain evidence="1 2">DSM 24906</strain>
    </source>
</reference>
<dbReference type="AlphaFoldDB" id="A0AA45C4M3"/>
<comment type="caution">
    <text evidence="1">The sequence shown here is derived from an EMBL/GenBank/DDBJ whole genome shotgun (WGS) entry which is preliminary data.</text>
</comment>